<feature type="compositionally biased region" description="Acidic residues" evidence="1">
    <location>
        <begin position="71"/>
        <end position="80"/>
    </location>
</feature>
<organism evidence="2">
    <name type="scientific">Odontella aurita</name>
    <dbReference type="NCBI Taxonomy" id="265563"/>
    <lineage>
        <taxon>Eukaryota</taxon>
        <taxon>Sar</taxon>
        <taxon>Stramenopiles</taxon>
        <taxon>Ochrophyta</taxon>
        <taxon>Bacillariophyta</taxon>
        <taxon>Mediophyceae</taxon>
        <taxon>Biddulphiophycidae</taxon>
        <taxon>Eupodiscales</taxon>
        <taxon>Odontellaceae</taxon>
        <taxon>Odontella</taxon>
    </lineage>
</organism>
<feature type="compositionally biased region" description="Polar residues" evidence="1">
    <location>
        <begin position="205"/>
        <end position="221"/>
    </location>
</feature>
<reference evidence="2" key="1">
    <citation type="submission" date="2021-01" db="EMBL/GenBank/DDBJ databases">
        <authorList>
            <person name="Corre E."/>
            <person name="Pelletier E."/>
            <person name="Niang G."/>
            <person name="Scheremetjew M."/>
            <person name="Finn R."/>
            <person name="Kale V."/>
            <person name="Holt S."/>
            <person name="Cochrane G."/>
            <person name="Meng A."/>
            <person name="Brown T."/>
            <person name="Cohen L."/>
        </authorList>
    </citation>
    <scope>NUCLEOTIDE SEQUENCE</scope>
    <source>
        <strain evidence="2">Isolate 1302-5</strain>
    </source>
</reference>
<feature type="compositionally biased region" description="Basic and acidic residues" evidence="1">
    <location>
        <begin position="241"/>
        <end position="253"/>
    </location>
</feature>
<evidence type="ECO:0000256" key="1">
    <source>
        <dbReference type="SAM" id="MobiDB-lite"/>
    </source>
</evidence>
<name>A0A7S4N750_9STRA</name>
<feature type="compositionally biased region" description="Basic and acidic residues" evidence="1">
    <location>
        <begin position="175"/>
        <end position="190"/>
    </location>
</feature>
<feature type="region of interest" description="Disordered" evidence="1">
    <location>
        <begin position="1"/>
        <end position="23"/>
    </location>
</feature>
<feature type="compositionally biased region" description="Low complexity" evidence="1">
    <location>
        <begin position="100"/>
        <end position="117"/>
    </location>
</feature>
<accession>A0A7S4N750</accession>
<dbReference type="AlphaFoldDB" id="A0A7S4N750"/>
<evidence type="ECO:0000313" key="2">
    <source>
        <dbReference type="EMBL" id="CAE2268910.1"/>
    </source>
</evidence>
<feature type="compositionally biased region" description="Basic and acidic residues" evidence="1">
    <location>
        <begin position="141"/>
        <end position="154"/>
    </location>
</feature>
<gene>
    <name evidence="2" type="ORF">OAUR00152_LOCUS30737</name>
</gene>
<feature type="compositionally biased region" description="Basic residues" evidence="1">
    <location>
        <begin position="264"/>
        <end position="287"/>
    </location>
</feature>
<dbReference type="EMBL" id="HBKQ01044600">
    <property type="protein sequence ID" value="CAE2268910.1"/>
    <property type="molecule type" value="Transcribed_RNA"/>
</dbReference>
<feature type="region of interest" description="Disordered" evidence="1">
    <location>
        <begin position="54"/>
        <end position="287"/>
    </location>
</feature>
<sequence>MDDDRRVKGARSRSDGKYRRCDSCRGGACSCLPSPDDFLGGVPSSICFSSNFLEEEEEEQRRRQHQRGRDVEEEVVEDKEEAIPSNSDDVSLAGAAVDWSSVGAEGDGGSSSSSSSSLLEWEEIEARGSGGAAPGSAFPQWREDVGDDGKEDHIAALTGLAGPAGGSFRTPPPPEFRKNAPRDYDGRTEGDGGGGNDGAAKARSRSATPETIPDTPSSTRPTVAGTGTGARGEGDAPAGRRRIDFDEEERRGPADGGAGETKSMVKKKKGRKGHGLNRILKSLRRGG</sequence>
<proteinExistence type="predicted"/>
<protein>
    <submittedName>
        <fullName evidence="2">Uncharacterized protein</fullName>
    </submittedName>
</protein>